<name>A0A382D566_9ZZZZ</name>
<sequence length="193" mass="20963">MSEFLIQSAEAGDLAAIRSIYAIEVLEHSASFEITVPGVEEMKTRWLGVTEAGLPYRVVEVDGLVSGYAYVTPYRPRPGYRYTLENSVYVARPLQRQGLGYALLTDLIGRCEAVGARQLVAVIGDSEHLASIRLHEKAGFRTVGVLEAVGWKFERWIDSVIMQRSLTGADPGSPRQVAQAGPNRRAAGAGDAA</sequence>
<dbReference type="SUPFAM" id="SSF55729">
    <property type="entry name" value="Acyl-CoA N-acyltransferases (Nat)"/>
    <property type="match status" value="1"/>
</dbReference>
<dbReference type="PROSITE" id="PS51186">
    <property type="entry name" value="GNAT"/>
    <property type="match status" value="1"/>
</dbReference>
<protein>
    <recommendedName>
        <fullName evidence="2">N-acetyltransferase domain-containing protein</fullName>
    </recommendedName>
</protein>
<dbReference type="EMBL" id="UINC01037413">
    <property type="protein sequence ID" value="SVB32861.1"/>
    <property type="molecule type" value="Genomic_DNA"/>
</dbReference>
<accession>A0A382D566</accession>
<dbReference type="GO" id="GO:0016747">
    <property type="term" value="F:acyltransferase activity, transferring groups other than amino-acyl groups"/>
    <property type="evidence" value="ECO:0007669"/>
    <property type="project" value="InterPro"/>
</dbReference>
<evidence type="ECO:0000256" key="1">
    <source>
        <dbReference type="SAM" id="MobiDB-lite"/>
    </source>
</evidence>
<dbReference type="AlphaFoldDB" id="A0A382D566"/>
<proteinExistence type="predicted"/>
<dbReference type="Pfam" id="PF13420">
    <property type="entry name" value="Acetyltransf_4"/>
    <property type="match status" value="1"/>
</dbReference>
<organism evidence="3">
    <name type="scientific">marine metagenome</name>
    <dbReference type="NCBI Taxonomy" id="408172"/>
    <lineage>
        <taxon>unclassified sequences</taxon>
        <taxon>metagenomes</taxon>
        <taxon>ecological metagenomes</taxon>
    </lineage>
</organism>
<dbReference type="CDD" id="cd04301">
    <property type="entry name" value="NAT_SF"/>
    <property type="match status" value="1"/>
</dbReference>
<evidence type="ECO:0000259" key="2">
    <source>
        <dbReference type="PROSITE" id="PS51186"/>
    </source>
</evidence>
<gene>
    <name evidence="3" type="ORF">METZ01_LOCUS185715</name>
</gene>
<dbReference type="InterPro" id="IPR000182">
    <property type="entry name" value="GNAT_dom"/>
</dbReference>
<dbReference type="PANTHER" id="PTHR43072">
    <property type="entry name" value="N-ACETYLTRANSFERASE"/>
    <property type="match status" value="1"/>
</dbReference>
<dbReference type="PANTHER" id="PTHR43072:SF8">
    <property type="entry name" value="ACYLTRANSFERASE FABY-RELATED"/>
    <property type="match status" value="1"/>
</dbReference>
<feature type="region of interest" description="Disordered" evidence="1">
    <location>
        <begin position="168"/>
        <end position="193"/>
    </location>
</feature>
<dbReference type="Gene3D" id="3.40.630.30">
    <property type="match status" value="1"/>
</dbReference>
<feature type="domain" description="N-acetyltransferase" evidence="2">
    <location>
        <begin position="4"/>
        <end position="167"/>
    </location>
</feature>
<evidence type="ECO:0000313" key="3">
    <source>
        <dbReference type="EMBL" id="SVB32861.1"/>
    </source>
</evidence>
<reference evidence="3" key="1">
    <citation type="submission" date="2018-05" db="EMBL/GenBank/DDBJ databases">
        <authorList>
            <person name="Lanie J.A."/>
            <person name="Ng W.-L."/>
            <person name="Kazmierczak K.M."/>
            <person name="Andrzejewski T.M."/>
            <person name="Davidsen T.M."/>
            <person name="Wayne K.J."/>
            <person name="Tettelin H."/>
            <person name="Glass J.I."/>
            <person name="Rusch D."/>
            <person name="Podicherti R."/>
            <person name="Tsui H.-C.T."/>
            <person name="Winkler M.E."/>
        </authorList>
    </citation>
    <scope>NUCLEOTIDE SEQUENCE</scope>
</reference>
<dbReference type="InterPro" id="IPR016181">
    <property type="entry name" value="Acyl_CoA_acyltransferase"/>
</dbReference>